<keyword evidence="2" id="KW-1003">Cell membrane</keyword>
<evidence type="ECO:0000256" key="1">
    <source>
        <dbReference type="ARBA" id="ARBA00004651"/>
    </source>
</evidence>
<feature type="transmembrane region" description="Helical" evidence="6">
    <location>
        <begin position="301"/>
        <end position="328"/>
    </location>
</feature>
<keyword evidence="4 6" id="KW-1133">Transmembrane helix</keyword>
<keyword evidence="10" id="KW-1185">Reference proteome</keyword>
<feature type="domain" description="ABC3 transporter permease C-terminal" evidence="7">
    <location>
        <begin position="649"/>
        <end position="763"/>
    </location>
</feature>
<dbReference type="PANTHER" id="PTHR30287:SF1">
    <property type="entry name" value="INNER MEMBRANE PROTEIN"/>
    <property type="match status" value="1"/>
</dbReference>
<dbReference type="EMBL" id="RZNX01000002">
    <property type="protein sequence ID" value="RUT33802.1"/>
    <property type="molecule type" value="Genomic_DNA"/>
</dbReference>
<dbReference type="RefSeq" id="WP_127198914.1">
    <property type="nucleotide sequence ID" value="NZ_RZNX01000002.1"/>
</dbReference>
<comment type="caution">
    <text evidence="9">The sequence shown here is derived from an EMBL/GenBank/DDBJ whole genome shotgun (WGS) entry which is preliminary data.</text>
</comment>
<dbReference type="GO" id="GO:0005886">
    <property type="term" value="C:plasma membrane"/>
    <property type="evidence" value="ECO:0007669"/>
    <property type="project" value="UniProtKB-SubCell"/>
</dbReference>
<feature type="transmembrane region" description="Helical" evidence="6">
    <location>
        <begin position="348"/>
        <end position="370"/>
    </location>
</feature>
<dbReference type="InterPro" id="IPR025857">
    <property type="entry name" value="MacB_PCD"/>
</dbReference>
<gene>
    <name evidence="9" type="ORF">EJP77_08305</name>
</gene>
<feature type="transmembrane region" description="Helical" evidence="6">
    <location>
        <begin position="700"/>
        <end position="724"/>
    </location>
</feature>
<proteinExistence type="predicted"/>
<protein>
    <submittedName>
        <fullName evidence="9">FtsX-like permease family protein</fullName>
    </submittedName>
</protein>
<sequence length="776" mass="86724">MKLFIKLLRDIRQSIGQFIAFVLVIAVGAFFYAGLVTYSSNLNSYTKAYFQDHNLSDLNVYYNQIAGQDVTELSRIDGIQQAEIRYSFDAIQAFQDYKASIKLHSIPAYNAINTPTLLGGKLPTGKNEILLDSHYAAEHQYRVGDSVQMTANDKPMTFLISGLGEDVEHTKLNDTQDHKSSGFAYIAESSIPEIAGSMIYNEILIDAKDGANIDQLSSSIEQLSRQNQLSYVDQISKERSYNYSQITETIYNNNLMSRVIPFVLFFIEALILFLSMSRMIDSQRSQVGVMKAMGVKNRSIFLHYMGYPVLISIAGSIVGCAIANFVFIPMVTTSNARAYSLPGITFTLSLFSLLPPILLSSAFGALSCYFSSRSILKEHAAEAMRPKLPKTMKKLLIERIPGLWPMIPYRYKLILRNISLNKTKAFASSVGVIVSTVLLITAFGTESSLMKVANQVKDVYTYDLRIDYKAGTSGNGIHLPPGLQASYDLSTFPVAILKNNESENAKLVVTDKGNTLIHFFDENNKPITLGDQGIVVPKSYADHYHIAVGDTIQIKFTSPEWKNRTAEMKVQHLSTQLSNPSFYCTPAYLKRFGIDYSPTSILVAANGPAELDSARHFFEQDPHVDTISDKNDLEKDAAYILQQNMFVFIMFIICAVILSFGAIYTISSINIYERSRELATLKVLGYQKGRINRLIFFENILLTTFAVVIALPLSGYLFALIVQALSSTHQQIPDKLSLPVMLTGLLLSYFLTLVCNLMLRKKVTRIKMIESLKSVE</sequence>
<evidence type="ECO:0000256" key="3">
    <source>
        <dbReference type="ARBA" id="ARBA00022692"/>
    </source>
</evidence>
<dbReference type="Pfam" id="PF02687">
    <property type="entry name" value="FtsX"/>
    <property type="match status" value="2"/>
</dbReference>
<evidence type="ECO:0000259" key="7">
    <source>
        <dbReference type="Pfam" id="PF02687"/>
    </source>
</evidence>
<dbReference type="OrthoDB" id="5137249at2"/>
<feature type="domain" description="MacB-like periplasmic core" evidence="8">
    <location>
        <begin position="21"/>
        <end position="223"/>
    </location>
</feature>
<evidence type="ECO:0000256" key="2">
    <source>
        <dbReference type="ARBA" id="ARBA00022475"/>
    </source>
</evidence>
<evidence type="ECO:0000256" key="5">
    <source>
        <dbReference type="ARBA" id="ARBA00023136"/>
    </source>
</evidence>
<feature type="transmembrane region" description="Helical" evidence="6">
    <location>
        <begin position="736"/>
        <end position="759"/>
    </location>
</feature>
<dbReference type="Pfam" id="PF12704">
    <property type="entry name" value="MacB_PCD"/>
    <property type="match status" value="1"/>
</dbReference>
<accession>A0A433XIC4</accession>
<feature type="transmembrane region" description="Helical" evidence="6">
    <location>
        <begin position="645"/>
        <end position="666"/>
    </location>
</feature>
<dbReference type="InterPro" id="IPR003838">
    <property type="entry name" value="ABC3_permease_C"/>
</dbReference>
<dbReference type="PANTHER" id="PTHR30287">
    <property type="entry name" value="MEMBRANE COMPONENT OF PREDICTED ABC SUPERFAMILY METABOLITE UPTAKE TRANSPORTER"/>
    <property type="match status" value="1"/>
</dbReference>
<keyword evidence="3 6" id="KW-0812">Transmembrane</keyword>
<evidence type="ECO:0000313" key="9">
    <source>
        <dbReference type="EMBL" id="RUT33802.1"/>
    </source>
</evidence>
<evidence type="ECO:0000259" key="8">
    <source>
        <dbReference type="Pfam" id="PF12704"/>
    </source>
</evidence>
<name>A0A433XIC4_9BACL</name>
<evidence type="ECO:0000256" key="4">
    <source>
        <dbReference type="ARBA" id="ARBA00022989"/>
    </source>
</evidence>
<organism evidence="9 10">
    <name type="scientific">Paenibacillus zeisoli</name>
    <dbReference type="NCBI Taxonomy" id="2496267"/>
    <lineage>
        <taxon>Bacteria</taxon>
        <taxon>Bacillati</taxon>
        <taxon>Bacillota</taxon>
        <taxon>Bacilli</taxon>
        <taxon>Bacillales</taxon>
        <taxon>Paenibacillaceae</taxon>
        <taxon>Paenibacillus</taxon>
    </lineage>
</organism>
<comment type="subcellular location">
    <subcellularLocation>
        <location evidence="1">Cell membrane</location>
        <topology evidence="1">Multi-pass membrane protein</topology>
    </subcellularLocation>
</comment>
<keyword evidence="5 6" id="KW-0472">Membrane</keyword>
<dbReference type="InterPro" id="IPR038766">
    <property type="entry name" value="Membrane_comp_ABC_pdt"/>
</dbReference>
<feature type="domain" description="ABC3 transporter permease C-terminal" evidence="7">
    <location>
        <begin position="259"/>
        <end position="371"/>
    </location>
</feature>
<evidence type="ECO:0000313" key="10">
    <source>
        <dbReference type="Proteomes" id="UP000272464"/>
    </source>
</evidence>
<evidence type="ECO:0000256" key="6">
    <source>
        <dbReference type="SAM" id="Phobius"/>
    </source>
</evidence>
<dbReference type="Proteomes" id="UP000272464">
    <property type="component" value="Unassembled WGS sequence"/>
</dbReference>
<feature type="transmembrane region" description="Helical" evidence="6">
    <location>
        <begin position="259"/>
        <end position="280"/>
    </location>
</feature>
<reference evidence="9 10" key="1">
    <citation type="submission" date="2018-12" db="EMBL/GenBank/DDBJ databases">
        <authorList>
            <person name="Sun L."/>
            <person name="Chen Z."/>
        </authorList>
    </citation>
    <scope>NUCLEOTIDE SEQUENCE [LARGE SCALE GENOMIC DNA]</scope>
    <source>
        <strain evidence="9 10">3-5-3</strain>
    </source>
</reference>
<dbReference type="AlphaFoldDB" id="A0A433XIC4"/>
<feature type="transmembrane region" description="Helical" evidence="6">
    <location>
        <begin position="15"/>
        <end position="35"/>
    </location>
</feature>